<evidence type="ECO:0000259" key="1">
    <source>
        <dbReference type="Pfam" id="PF06985"/>
    </source>
</evidence>
<dbReference type="EMBL" id="JAGHQM010000601">
    <property type="protein sequence ID" value="KAH0559419.1"/>
    <property type="molecule type" value="Genomic_DNA"/>
</dbReference>
<accession>A0A9P8LBT7</accession>
<sequence>MKGYLDISVHRGSILEEFFRIEFQTQQPLREHPSRNPLSYQNVKKIKLWLKECGKKHKICNSNKTSFSPTRLIAVGSSGDPLRIVLSEGRPLKYVALSYCWGKPEIVAPSMTKSTNLTDRLAGFPEAGLPRTLQDAIHVIRRLDIRYIWIDALCIIQDNINDWEKEAKTMGSIYENAYFTIAATAAKGSSEGFLTRPSCCKLEIPFTVTEQDKVVQGGTFYLGYPWHSPTDTLISTSKWRRRGWVFQEQILSTRILYFTNDILYFECLSTQKVEDDVYGLPPALVTPWFRDAKIQKRRLRSGPTGVDAYPYWYSVVEEYAEREFSFPEDKLPAISGLAQKMARTIDDRYLAGLWKGDLHRGLLWRPRIKMHMTRPPQPGAPSWSWAALDGEIEWDRVSFLRACSIEILNAEITPFGPDPMGRVTGGQLVLSGKFLPVGKVLRHPRRVRAGDYTDSDHGEAHCDLYDLDFDISSEGSIQALMVVDGEGLLLEPADHSGEQNEGHRRIGYFECDLSVFDQVEPRVITII</sequence>
<name>A0A9P8LBT7_9PEZI</name>
<evidence type="ECO:0000313" key="2">
    <source>
        <dbReference type="EMBL" id="KAH0559419.1"/>
    </source>
</evidence>
<feature type="domain" description="Heterokaryon incompatibility" evidence="1">
    <location>
        <begin position="94"/>
        <end position="248"/>
    </location>
</feature>
<dbReference type="Proteomes" id="UP000750711">
    <property type="component" value="Unassembled WGS sequence"/>
</dbReference>
<evidence type="ECO:0000313" key="3">
    <source>
        <dbReference type="Proteomes" id="UP000750711"/>
    </source>
</evidence>
<dbReference type="PANTHER" id="PTHR33112:SF16">
    <property type="entry name" value="HETEROKARYON INCOMPATIBILITY DOMAIN-CONTAINING PROTEIN"/>
    <property type="match status" value="1"/>
</dbReference>
<protein>
    <recommendedName>
        <fullName evidence="1">Heterokaryon incompatibility domain-containing protein</fullName>
    </recommendedName>
</protein>
<dbReference type="PANTHER" id="PTHR33112">
    <property type="entry name" value="DOMAIN PROTEIN, PUTATIVE-RELATED"/>
    <property type="match status" value="1"/>
</dbReference>
<proteinExistence type="predicted"/>
<dbReference type="InterPro" id="IPR010730">
    <property type="entry name" value="HET"/>
</dbReference>
<reference evidence="2" key="1">
    <citation type="submission" date="2021-03" db="EMBL/GenBank/DDBJ databases">
        <title>Comparative genomics and phylogenomic investigation of the class Geoglossomycetes provide insights into ecological specialization and systematics.</title>
        <authorList>
            <person name="Melie T."/>
            <person name="Pirro S."/>
            <person name="Miller A.N."/>
            <person name="Quandt A."/>
        </authorList>
    </citation>
    <scope>NUCLEOTIDE SEQUENCE</scope>
    <source>
        <strain evidence="2">CAQ_001_2017</strain>
    </source>
</reference>
<dbReference type="AlphaFoldDB" id="A0A9P8LBT7"/>
<dbReference type="Pfam" id="PF06985">
    <property type="entry name" value="HET"/>
    <property type="match status" value="1"/>
</dbReference>
<keyword evidence="3" id="KW-1185">Reference proteome</keyword>
<gene>
    <name evidence="2" type="ORF">GP486_004066</name>
</gene>
<comment type="caution">
    <text evidence="2">The sequence shown here is derived from an EMBL/GenBank/DDBJ whole genome shotgun (WGS) entry which is preliminary data.</text>
</comment>
<organism evidence="2 3">
    <name type="scientific">Trichoglossum hirsutum</name>
    <dbReference type="NCBI Taxonomy" id="265104"/>
    <lineage>
        <taxon>Eukaryota</taxon>
        <taxon>Fungi</taxon>
        <taxon>Dikarya</taxon>
        <taxon>Ascomycota</taxon>
        <taxon>Pezizomycotina</taxon>
        <taxon>Geoglossomycetes</taxon>
        <taxon>Geoglossales</taxon>
        <taxon>Geoglossaceae</taxon>
        <taxon>Trichoglossum</taxon>
    </lineage>
</organism>